<comment type="caution">
    <text evidence="1">The sequence shown here is derived from an EMBL/GenBank/DDBJ whole genome shotgun (WGS) entry which is preliminary data.</text>
</comment>
<evidence type="ECO:0000313" key="1">
    <source>
        <dbReference type="EMBL" id="KAH3865274.1"/>
    </source>
</evidence>
<proteinExistence type="predicted"/>
<reference evidence="1" key="1">
    <citation type="journal article" date="2019" name="bioRxiv">
        <title>The Genome of the Zebra Mussel, Dreissena polymorpha: A Resource for Invasive Species Research.</title>
        <authorList>
            <person name="McCartney M.A."/>
            <person name="Auch B."/>
            <person name="Kono T."/>
            <person name="Mallez S."/>
            <person name="Zhang Y."/>
            <person name="Obille A."/>
            <person name="Becker A."/>
            <person name="Abrahante J.E."/>
            <person name="Garbe J."/>
            <person name="Badalamenti J.P."/>
            <person name="Herman A."/>
            <person name="Mangelson H."/>
            <person name="Liachko I."/>
            <person name="Sullivan S."/>
            <person name="Sone E.D."/>
            <person name="Koren S."/>
            <person name="Silverstein K.A.T."/>
            <person name="Beckman K.B."/>
            <person name="Gohl D.M."/>
        </authorList>
    </citation>
    <scope>NUCLEOTIDE SEQUENCE</scope>
    <source>
        <strain evidence="1">Duluth1</strain>
        <tissue evidence="1">Whole animal</tissue>
    </source>
</reference>
<dbReference type="EMBL" id="JAIWYP010000002">
    <property type="protein sequence ID" value="KAH3865274.1"/>
    <property type="molecule type" value="Genomic_DNA"/>
</dbReference>
<evidence type="ECO:0000313" key="2">
    <source>
        <dbReference type="Proteomes" id="UP000828390"/>
    </source>
</evidence>
<organism evidence="1 2">
    <name type="scientific">Dreissena polymorpha</name>
    <name type="common">Zebra mussel</name>
    <name type="synonym">Mytilus polymorpha</name>
    <dbReference type="NCBI Taxonomy" id="45954"/>
    <lineage>
        <taxon>Eukaryota</taxon>
        <taxon>Metazoa</taxon>
        <taxon>Spiralia</taxon>
        <taxon>Lophotrochozoa</taxon>
        <taxon>Mollusca</taxon>
        <taxon>Bivalvia</taxon>
        <taxon>Autobranchia</taxon>
        <taxon>Heteroconchia</taxon>
        <taxon>Euheterodonta</taxon>
        <taxon>Imparidentia</taxon>
        <taxon>Neoheterodontei</taxon>
        <taxon>Myida</taxon>
        <taxon>Dreissenoidea</taxon>
        <taxon>Dreissenidae</taxon>
        <taxon>Dreissena</taxon>
    </lineage>
</organism>
<accession>A0A9D4REG2</accession>
<dbReference type="Proteomes" id="UP000828390">
    <property type="component" value="Unassembled WGS sequence"/>
</dbReference>
<keyword evidence="2" id="KW-1185">Reference proteome</keyword>
<reference evidence="1" key="2">
    <citation type="submission" date="2020-11" db="EMBL/GenBank/DDBJ databases">
        <authorList>
            <person name="McCartney M.A."/>
            <person name="Auch B."/>
            <person name="Kono T."/>
            <person name="Mallez S."/>
            <person name="Becker A."/>
            <person name="Gohl D.M."/>
            <person name="Silverstein K.A.T."/>
            <person name="Koren S."/>
            <person name="Bechman K.B."/>
            <person name="Herman A."/>
            <person name="Abrahante J.E."/>
            <person name="Garbe J."/>
        </authorList>
    </citation>
    <scope>NUCLEOTIDE SEQUENCE</scope>
    <source>
        <strain evidence="1">Duluth1</strain>
        <tissue evidence="1">Whole animal</tissue>
    </source>
</reference>
<gene>
    <name evidence="1" type="ORF">DPMN_028313</name>
</gene>
<name>A0A9D4REG2_DREPO</name>
<dbReference type="AlphaFoldDB" id="A0A9D4REG2"/>
<protein>
    <submittedName>
        <fullName evidence="1">Uncharacterized protein</fullName>
    </submittedName>
</protein>
<sequence length="54" mass="6392">MACIDENVVFDEIDVTLHELRRRMDEILWEVGAIMIMEGSRVNSLRDVHYNILM</sequence>